<dbReference type="InterPro" id="IPR007038">
    <property type="entry name" value="HupE_UreJ"/>
</dbReference>
<name>A0ABT7LCY9_9BURK</name>
<proteinExistence type="predicted"/>
<feature type="signal peptide" evidence="2">
    <location>
        <begin position="1"/>
        <end position="26"/>
    </location>
</feature>
<keyword evidence="2" id="KW-0732">Signal</keyword>
<dbReference type="Pfam" id="PF04955">
    <property type="entry name" value="HupE_UreJ"/>
    <property type="match status" value="1"/>
</dbReference>
<keyword evidence="1" id="KW-0812">Transmembrane</keyword>
<keyword evidence="1" id="KW-1133">Transmembrane helix</keyword>
<feature type="chain" id="PRO_5045923436" evidence="2">
    <location>
        <begin position="27"/>
        <end position="201"/>
    </location>
</feature>
<organism evidence="3 4">
    <name type="scientific">Roseateles subflavus</name>
    <dbReference type="NCBI Taxonomy" id="3053353"/>
    <lineage>
        <taxon>Bacteria</taxon>
        <taxon>Pseudomonadati</taxon>
        <taxon>Pseudomonadota</taxon>
        <taxon>Betaproteobacteria</taxon>
        <taxon>Burkholderiales</taxon>
        <taxon>Sphaerotilaceae</taxon>
        <taxon>Roseateles</taxon>
    </lineage>
</organism>
<evidence type="ECO:0000256" key="2">
    <source>
        <dbReference type="SAM" id="SignalP"/>
    </source>
</evidence>
<feature type="transmembrane region" description="Helical" evidence="1">
    <location>
        <begin position="150"/>
        <end position="173"/>
    </location>
</feature>
<sequence length="201" mass="20565">MTHRLRPFLIRSAVALTAALPLLVQAHGTDAAHAHGGMQSLVAGIVHPFTGADHLLAMFSVGLWSGLCLARRWLAPLVFVALLVLGALTASSSSLLLGLQEPLIAASVLALGLLVALRWSWPPAAVAALVGLFAWSHGLAHGQELGGAPLALLGMAAGTALLHGAGLILGAWLRARHRWAPRVLGGSIALTGLALTVGTLA</sequence>
<evidence type="ECO:0000256" key="1">
    <source>
        <dbReference type="SAM" id="Phobius"/>
    </source>
</evidence>
<feature type="transmembrane region" description="Helical" evidence="1">
    <location>
        <begin position="77"/>
        <end position="99"/>
    </location>
</feature>
<gene>
    <name evidence="3" type="ORF">QRD43_00210</name>
</gene>
<keyword evidence="4" id="KW-1185">Reference proteome</keyword>
<dbReference type="Proteomes" id="UP001238603">
    <property type="component" value="Unassembled WGS sequence"/>
</dbReference>
<dbReference type="EMBL" id="JASVDS010000001">
    <property type="protein sequence ID" value="MDL5030309.1"/>
    <property type="molecule type" value="Genomic_DNA"/>
</dbReference>
<keyword evidence="1" id="KW-0472">Membrane</keyword>
<reference evidence="3 4" key="1">
    <citation type="submission" date="2023-06" db="EMBL/GenBank/DDBJ databases">
        <title>Pelomonas sp. APW6 16S ribosomal RNA gene genome sequencing and assembly.</title>
        <authorList>
            <person name="Woo H."/>
        </authorList>
    </citation>
    <scope>NUCLEOTIDE SEQUENCE [LARGE SCALE GENOMIC DNA]</scope>
    <source>
        <strain evidence="3 4">APW6</strain>
    </source>
</reference>
<protein>
    <submittedName>
        <fullName evidence="3">HupE/UreJ family protein</fullName>
    </submittedName>
</protein>
<evidence type="ECO:0000313" key="4">
    <source>
        <dbReference type="Proteomes" id="UP001238603"/>
    </source>
</evidence>
<dbReference type="RefSeq" id="WP_285980449.1">
    <property type="nucleotide sequence ID" value="NZ_JASVDS010000001.1"/>
</dbReference>
<accession>A0ABT7LCY9</accession>
<evidence type="ECO:0000313" key="3">
    <source>
        <dbReference type="EMBL" id="MDL5030309.1"/>
    </source>
</evidence>
<comment type="caution">
    <text evidence="3">The sequence shown here is derived from an EMBL/GenBank/DDBJ whole genome shotgun (WGS) entry which is preliminary data.</text>
</comment>
<feature type="transmembrane region" description="Helical" evidence="1">
    <location>
        <begin position="119"/>
        <end position="138"/>
    </location>
</feature>
<feature type="transmembrane region" description="Helical" evidence="1">
    <location>
        <begin position="52"/>
        <end position="70"/>
    </location>
</feature>
<dbReference type="PIRSF" id="PIRSF016919">
    <property type="entry name" value="HupE_UreJ"/>
    <property type="match status" value="1"/>
</dbReference>